<organism evidence="1 2">
    <name type="scientific">Nonomuraea coxensis DSM 45129</name>
    <dbReference type="NCBI Taxonomy" id="1122611"/>
    <lineage>
        <taxon>Bacteria</taxon>
        <taxon>Bacillati</taxon>
        <taxon>Actinomycetota</taxon>
        <taxon>Actinomycetes</taxon>
        <taxon>Streptosporangiales</taxon>
        <taxon>Streptosporangiaceae</taxon>
        <taxon>Nonomuraea</taxon>
    </lineage>
</organism>
<proteinExistence type="predicted"/>
<dbReference type="EMBL" id="CP068985">
    <property type="protein sequence ID" value="QYC40054.1"/>
    <property type="molecule type" value="Genomic_DNA"/>
</dbReference>
<dbReference type="InterPro" id="IPR027417">
    <property type="entry name" value="P-loop_NTPase"/>
</dbReference>
<dbReference type="RefSeq" id="WP_020546012.1">
    <property type="nucleotide sequence ID" value="NZ_CP068985.1"/>
</dbReference>
<dbReference type="SUPFAM" id="SSF52540">
    <property type="entry name" value="P-loop containing nucleoside triphosphate hydrolases"/>
    <property type="match status" value="1"/>
</dbReference>
<dbReference type="Gene3D" id="3.40.50.300">
    <property type="entry name" value="P-loop containing nucleotide triphosphate hydrolases"/>
    <property type="match status" value="1"/>
</dbReference>
<evidence type="ECO:0008006" key="3">
    <source>
        <dbReference type="Google" id="ProtNLM"/>
    </source>
</evidence>
<gene>
    <name evidence="1" type="ORF">Nocox_12180</name>
</gene>
<protein>
    <recommendedName>
        <fullName evidence="3">Orc1-like AAA ATPase domain-containing protein</fullName>
    </recommendedName>
</protein>
<dbReference type="Proteomes" id="UP000824681">
    <property type="component" value="Chromosome"/>
</dbReference>
<sequence length="188" mass="19692">MDPVALVGTLAGVAAVVVAVVQLRRTPRDRIDHVPAVATGEPVPVLLAPTGRLGQLHGRQELLSELEERLIEPDGRFHVLAGLGGVGKTTVALALAERARELGCLVWWVSATDGASMTAALLGLAGDLGAPLGEVEEARTGRRVAADVLWTRLEQRAEWLLGLAPAVVEEPVLDQLAYAAARGAAALR</sequence>
<keyword evidence="2" id="KW-1185">Reference proteome</keyword>
<evidence type="ECO:0000313" key="1">
    <source>
        <dbReference type="EMBL" id="QYC40054.1"/>
    </source>
</evidence>
<name>A0ABX8TXE8_9ACTN</name>
<evidence type="ECO:0000313" key="2">
    <source>
        <dbReference type="Proteomes" id="UP000824681"/>
    </source>
</evidence>
<reference evidence="1 2" key="1">
    <citation type="journal article" date="2021" name="ACS Chem. Biol.">
        <title>Genomic-Led Discovery of a Novel Glycopeptide Antibiotic by Nonomuraea coxensis DSM 45129.</title>
        <authorList>
            <person name="Yushchuk O."/>
            <person name="Vior N.M."/>
            <person name="Andreo-Vidal A."/>
            <person name="Berini F."/>
            <person name="Ruckert C."/>
            <person name="Busche T."/>
            <person name="Binda E."/>
            <person name="Kalinowski J."/>
            <person name="Truman A.W."/>
            <person name="Marinelli F."/>
        </authorList>
    </citation>
    <scope>NUCLEOTIDE SEQUENCE [LARGE SCALE GENOMIC DNA]</scope>
    <source>
        <strain evidence="1 2">DSM 45129</strain>
    </source>
</reference>
<accession>A0ABX8TXE8</accession>